<comment type="caution">
    <text evidence="3">The sequence shown here is derived from an EMBL/GenBank/DDBJ whole genome shotgun (WGS) entry which is preliminary data.</text>
</comment>
<feature type="region of interest" description="Disordered" evidence="2">
    <location>
        <begin position="552"/>
        <end position="572"/>
    </location>
</feature>
<keyword evidence="1" id="KW-0175">Coiled coil</keyword>
<gene>
    <name evidence="3" type="ORF">FBEOM_141</name>
</gene>
<feature type="region of interest" description="Disordered" evidence="2">
    <location>
        <begin position="468"/>
        <end position="527"/>
    </location>
</feature>
<dbReference type="AlphaFoldDB" id="A0A9P5AWD1"/>
<dbReference type="GO" id="GO:0006355">
    <property type="term" value="P:regulation of DNA-templated transcription"/>
    <property type="evidence" value="ECO:0007669"/>
    <property type="project" value="InterPro"/>
</dbReference>
<feature type="region of interest" description="Disordered" evidence="2">
    <location>
        <begin position="161"/>
        <end position="200"/>
    </location>
</feature>
<dbReference type="GO" id="GO:0007623">
    <property type="term" value="P:circadian rhythm"/>
    <property type="evidence" value="ECO:0007669"/>
    <property type="project" value="InterPro"/>
</dbReference>
<evidence type="ECO:0000256" key="1">
    <source>
        <dbReference type="SAM" id="Coils"/>
    </source>
</evidence>
<evidence type="ECO:0000256" key="2">
    <source>
        <dbReference type="SAM" id="MobiDB-lite"/>
    </source>
</evidence>
<feature type="compositionally biased region" description="Polar residues" evidence="2">
    <location>
        <begin position="1"/>
        <end position="31"/>
    </location>
</feature>
<dbReference type="EMBL" id="PVQB02000006">
    <property type="protein sequence ID" value="KAF4345893.1"/>
    <property type="molecule type" value="Genomic_DNA"/>
</dbReference>
<dbReference type="Pfam" id="PF09421">
    <property type="entry name" value="FRQ"/>
    <property type="match status" value="1"/>
</dbReference>
<feature type="region of interest" description="Disordered" evidence="2">
    <location>
        <begin position="333"/>
        <end position="383"/>
    </location>
</feature>
<dbReference type="GO" id="GO:0005634">
    <property type="term" value="C:nucleus"/>
    <property type="evidence" value="ECO:0007669"/>
    <property type="project" value="InterPro"/>
</dbReference>
<organism evidence="3 4">
    <name type="scientific">Fusarium beomiforme</name>
    <dbReference type="NCBI Taxonomy" id="44412"/>
    <lineage>
        <taxon>Eukaryota</taxon>
        <taxon>Fungi</taxon>
        <taxon>Dikarya</taxon>
        <taxon>Ascomycota</taxon>
        <taxon>Pezizomycotina</taxon>
        <taxon>Sordariomycetes</taxon>
        <taxon>Hypocreomycetidae</taxon>
        <taxon>Hypocreales</taxon>
        <taxon>Nectriaceae</taxon>
        <taxon>Fusarium</taxon>
        <taxon>Fusarium burgessii species complex</taxon>
    </lineage>
</organism>
<dbReference type="GO" id="GO:0005737">
    <property type="term" value="C:cytoplasm"/>
    <property type="evidence" value="ECO:0007669"/>
    <property type="project" value="InterPro"/>
</dbReference>
<sequence length="873" mass="96152">MPSNQSSLHRTSPPTTDQSLHLNSLSGSHKTGPSDPSEWHNDSSHNATANNNVIDVNVPFSRKESDFWNTEKPYLYTQCQVAPLMPITAHSSSVDDYRSVIDDLTLEIQQLRKELKRYKQPGPAMLHKGKLFEIKVHRLPQNKKRELEATLRDFATDLNGHAEVSSSQKRRKISSLNRDNTYSKSGIQRNHAPSSLGSNLQPADSAYASISAGAESSSTPSNLPILTSTKSLKDKVEGYLRDVPDGLYPRHVIMTDNERKSLVVRRLEQLFTGRSNGANISKMPPMRPGGSFIMARVVLDAQVADPSSAHEPPTHGTEPIREARILPLEQQSRPWGNQCHSSDPGSASDPHKDNMGTGGNDKGLVSGTKPFPPLPFLPKQRPTRPCDLDPDRAQNPSENMNYIQHLDLLPPDLLPEQQSIQDVHLDAEGWVSLNLLYNLAQLHLINVTPDLVRSAVLEISTKLQLSPDGHKIRWRGGSKDTKFSSHSSGYDSEEIPSADDIDGSEKKQERPKTSPFTSTKSQFGGLSKDPLNFDSRLYARVESFHYKPLFAQQDSSGGHTSPGASVCSSIAVDDNNPGGSGFGLNHSRGSAGKWQHHEGAITYYSGAPFCTDLSGDPADLSPTTRTPSSAQNRRDSQQLPNFARSPRRTTSGSSINYRPLTDRCQDLRQQISAMGEDNNEVQGLINDDREQSSDIELDLIWNDAQQDMGQQPLVPCGLGGVRPDDHFTVVVDTKRPKQDVLPWASELQTGRSNESIERTICRRAAMLTSRPVPSGSEAKAIEAPPPVEIEYLSWRMERLIPVPLPCPANIFPPFSTDNSTSDEDEDPSIDAYNAGLSEEHMGRRTISCHSSSYRNSVDVSTGVDADEVPDRSS</sequence>
<evidence type="ECO:0000313" key="4">
    <source>
        <dbReference type="Proteomes" id="UP000730481"/>
    </source>
</evidence>
<feature type="region of interest" description="Disordered" evidence="2">
    <location>
        <begin position="615"/>
        <end position="661"/>
    </location>
</feature>
<evidence type="ECO:0008006" key="5">
    <source>
        <dbReference type="Google" id="ProtNLM"/>
    </source>
</evidence>
<dbReference type="Proteomes" id="UP000730481">
    <property type="component" value="Unassembled WGS sequence"/>
</dbReference>
<accession>A0A9P5AWD1</accession>
<feature type="compositionally biased region" description="Polar residues" evidence="2">
    <location>
        <begin position="552"/>
        <end position="568"/>
    </location>
</feature>
<feature type="region of interest" description="Disordered" evidence="2">
    <location>
        <begin position="813"/>
        <end position="873"/>
    </location>
</feature>
<feature type="compositionally biased region" description="Acidic residues" evidence="2">
    <location>
        <begin position="491"/>
        <end position="502"/>
    </location>
</feature>
<feature type="compositionally biased region" description="Basic and acidic residues" evidence="2">
    <location>
        <begin position="503"/>
        <end position="512"/>
    </location>
</feature>
<feature type="compositionally biased region" description="Polar residues" evidence="2">
    <location>
        <begin position="333"/>
        <end position="345"/>
    </location>
</feature>
<dbReference type="InterPro" id="IPR018554">
    <property type="entry name" value="FRQ"/>
</dbReference>
<keyword evidence="4" id="KW-1185">Reference proteome</keyword>
<name>A0A9P5AWD1_9HYPO</name>
<reference evidence="3" key="2">
    <citation type="submission" date="2020-02" db="EMBL/GenBank/DDBJ databases">
        <title>Identification and distribution of gene clusters putatively required for synthesis of sphingolipid metabolism inhibitors in phylogenetically diverse species of the filamentous fungus Fusarium.</title>
        <authorList>
            <person name="Kim H.-S."/>
            <person name="Busman M."/>
            <person name="Brown D.W."/>
            <person name="Divon H."/>
            <person name="Uhlig S."/>
            <person name="Proctor R.H."/>
        </authorList>
    </citation>
    <scope>NUCLEOTIDE SEQUENCE</scope>
    <source>
        <strain evidence="3">NRRL 25174</strain>
    </source>
</reference>
<feature type="compositionally biased region" description="Polar residues" evidence="2">
    <location>
        <begin position="847"/>
        <end position="859"/>
    </location>
</feature>
<proteinExistence type="predicted"/>
<dbReference type="OrthoDB" id="2536795at2759"/>
<protein>
    <recommendedName>
        <fullName evidence="5">Frequency clock protein</fullName>
    </recommendedName>
</protein>
<reference evidence="3" key="1">
    <citation type="journal article" date="2017" name="Mycologia">
        <title>Fusarium algeriense, sp. nov., a novel toxigenic crown rot pathogen of durum wheat from Algeria is nested in the Fusarium burgessii species complex.</title>
        <authorList>
            <person name="Laraba I."/>
            <person name="Keddad A."/>
            <person name="Boureghda H."/>
            <person name="Abdallah N."/>
            <person name="Vaughan M.M."/>
            <person name="Proctor R.H."/>
            <person name="Busman M."/>
            <person name="O'Donnell K."/>
        </authorList>
    </citation>
    <scope>NUCLEOTIDE SEQUENCE</scope>
    <source>
        <strain evidence="3">NRRL 25174</strain>
    </source>
</reference>
<feature type="coiled-coil region" evidence="1">
    <location>
        <begin position="94"/>
        <end position="121"/>
    </location>
</feature>
<feature type="compositionally biased region" description="Polar residues" evidence="2">
    <location>
        <begin position="174"/>
        <end position="200"/>
    </location>
</feature>
<evidence type="ECO:0000313" key="3">
    <source>
        <dbReference type="EMBL" id="KAF4345893.1"/>
    </source>
</evidence>
<feature type="compositionally biased region" description="Polar residues" evidence="2">
    <location>
        <begin position="621"/>
        <end position="631"/>
    </location>
</feature>
<feature type="region of interest" description="Disordered" evidence="2">
    <location>
        <begin position="1"/>
        <end position="50"/>
    </location>
</feature>
<feature type="compositionally biased region" description="Polar residues" evidence="2">
    <location>
        <begin position="514"/>
        <end position="524"/>
    </location>
</feature>